<name>S9TVB7_9TRYP</name>
<organism evidence="2 3">
    <name type="scientific">Strigomonas culicis</name>
    <dbReference type="NCBI Taxonomy" id="28005"/>
    <lineage>
        <taxon>Eukaryota</taxon>
        <taxon>Discoba</taxon>
        <taxon>Euglenozoa</taxon>
        <taxon>Kinetoplastea</taxon>
        <taxon>Metakinetoplastina</taxon>
        <taxon>Trypanosomatida</taxon>
        <taxon>Trypanosomatidae</taxon>
        <taxon>Strigomonadinae</taxon>
        <taxon>Strigomonas</taxon>
    </lineage>
</organism>
<dbReference type="PANTHER" id="PTHR23275">
    <property type="entry name" value="CABRIOLET.-RELATED"/>
    <property type="match status" value="1"/>
</dbReference>
<protein>
    <recommendedName>
        <fullName evidence="1">EGF-like domain-containing protein</fullName>
    </recommendedName>
</protein>
<dbReference type="InterPro" id="IPR000742">
    <property type="entry name" value="EGF"/>
</dbReference>
<dbReference type="InterPro" id="IPR009030">
    <property type="entry name" value="Growth_fac_rcpt_cys_sf"/>
</dbReference>
<dbReference type="PANTHER" id="PTHR23275:SF100">
    <property type="entry name" value="EGF-LIKE DOMAIN-CONTAINING PROTEIN"/>
    <property type="match status" value="1"/>
</dbReference>
<proteinExistence type="predicted"/>
<reference evidence="2 3" key="1">
    <citation type="journal article" date="2013" name="PLoS ONE">
        <title>Predicting the Proteins of Angomonas deanei, Strigomonas culicis and Their Respective Endosymbionts Reveals New Aspects of the Trypanosomatidae Family.</title>
        <authorList>
            <person name="Motta M.C."/>
            <person name="Martins A.C."/>
            <person name="de Souza S.S."/>
            <person name="Catta-Preta C.M."/>
            <person name="Silva R."/>
            <person name="Klein C.C."/>
            <person name="de Almeida L.G."/>
            <person name="de Lima Cunha O."/>
            <person name="Ciapina L.P."/>
            <person name="Brocchi M."/>
            <person name="Colabardini A.C."/>
            <person name="de Araujo Lima B."/>
            <person name="Machado C.R."/>
            <person name="de Almeida Soares C.M."/>
            <person name="Probst C.M."/>
            <person name="de Menezes C.B."/>
            <person name="Thompson C.E."/>
            <person name="Bartholomeu D.C."/>
            <person name="Gradia D.F."/>
            <person name="Pavoni D.P."/>
            <person name="Grisard E.C."/>
            <person name="Fantinatti-Garboggini F."/>
            <person name="Marchini F.K."/>
            <person name="Rodrigues-Luiz G.F."/>
            <person name="Wagner G."/>
            <person name="Goldman G.H."/>
            <person name="Fietto J.L."/>
            <person name="Elias M.C."/>
            <person name="Goldman M.H."/>
            <person name="Sagot M.F."/>
            <person name="Pereira M."/>
            <person name="Stoco P.H."/>
            <person name="de Mendonca-Neto R.P."/>
            <person name="Teixeira S.M."/>
            <person name="Maciel T.E."/>
            <person name="de Oliveira Mendes T.A."/>
            <person name="Urmenyi T.P."/>
            <person name="de Souza W."/>
            <person name="Schenkman S."/>
            <person name="de Vasconcelos A.T."/>
        </authorList>
    </citation>
    <scope>NUCLEOTIDE SEQUENCE [LARGE SCALE GENOMIC DNA]</scope>
</reference>
<dbReference type="Proteomes" id="UP000015354">
    <property type="component" value="Unassembled WGS sequence"/>
</dbReference>
<evidence type="ECO:0000313" key="3">
    <source>
        <dbReference type="Proteomes" id="UP000015354"/>
    </source>
</evidence>
<dbReference type="SUPFAM" id="SSF57184">
    <property type="entry name" value="Growth factor receptor domain"/>
    <property type="match status" value="1"/>
</dbReference>
<dbReference type="SMART" id="SM00181">
    <property type="entry name" value="EGF"/>
    <property type="match status" value="3"/>
</dbReference>
<keyword evidence="3" id="KW-1185">Reference proteome</keyword>
<sequence>MAQTTVTNSTITITGYYPRLSTLMIAYTTATMQGTTPLYDFRNLVLQNHVVVYVLETTAVWNVDGAGGDVLVLGGRTPQQFKLYSGLYMVKTHATYAAHIVHQVLPMCTNTSYCLDIDHGLIAIDVATCVQCTGEFLRSEHTLRFFTGSNGGVVRISNCTSVGGQPFIYGAGASSFQFPNGGNIIFYGITVDSTFFSKGSALPSLSVYGYYSFMHINLVSMGNTKAFAMNDGAPDAIWTGNVTLGGTLMTSIAELTTNYITTFYFLDAYSKVTEITGSPGYKETVGSASSVLCVRPGFSSASWEVLDTWKRSSCTCRMSMYGPYCTQVVDPVSYYVNYNAANADVACSVPHCTTCKAMTSEQCTECDPGFNLSSITCVAKECTAAHCKTCVFDSEQDCSVCDAGYKLDNDNITCTAKVCGVAHCATCVFDTEDKCESCTSGYTTRGSVCVAASSSNGLLKSALIGIVLGAATFIVVIV</sequence>
<evidence type="ECO:0000259" key="1">
    <source>
        <dbReference type="SMART" id="SM00181"/>
    </source>
</evidence>
<feature type="domain" description="EGF-like" evidence="1">
    <location>
        <begin position="346"/>
        <end position="378"/>
    </location>
</feature>
<evidence type="ECO:0000313" key="2">
    <source>
        <dbReference type="EMBL" id="EPY20503.1"/>
    </source>
</evidence>
<comment type="caution">
    <text evidence="2">The sequence shown here is derived from an EMBL/GenBank/DDBJ whole genome shotgun (WGS) entry which is preliminary data.</text>
</comment>
<feature type="domain" description="EGF-like" evidence="1">
    <location>
        <begin position="418"/>
        <end position="450"/>
    </location>
</feature>
<dbReference type="AlphaFoldDB" id="S9TVB7"/>
<feature type="domain" description="EGF-like" evidence="1">
    <location>
        <begin position="381"/>
        <end position="415"/>
    </location>
</feature>
<gene>
    <name evidence="2" type="ORF">STCU_08967</name>
</gene>
<dbReference type="EMBL" id="ATMH01008967">
    <property type="protein sequence ID" value="EPY20503.1"/>
    <property type="molecule type" value="Genomic_DNA"/>
</dbReference>
<dbReference type="InterPro" id="IPR052798">
    <property type="entry name" value="Giardia_VSA"/>
</dbReference>
<accession>S9TVB7</accession>